<dbReference type="GO" id="GO:0005829">
    <property type="term" value="C:cytosol"/>
    <property type="evidence" value="ECO:0007669"/>
    <property type="project" value="TreeGrafter"/>
</dbReference>
<dbReference type="InterPro" id="IPR017853">
    <property type="entry name" value="GH"/>
</dbReference>
<evidence type="ECO:0000256" key="4">
    <source>
        <dbReference type="RuleBase" id="RU003690"/>
    </source>
</evidence>
<dbReference type="AlphaFoldDB" id="A0A4R4VRQ9"/>
<evidence type="ECO:0000256" key="3">
    <source>
        <dbReference type="ARBA" id="ARBA00023295"/>
    </source>
</evidence>
<evidence type="ECO:0000313" key="7">
    <source>
        <dbReference type="Proteomes" id="UP000295258"/>
    </source>
</evidence>
<dbReference type="GO" id="GO:0016052">
    <property type="term" value="P:carbohydrate catabolic process"/>
    <property type="evidence" value="ECO:0007669"/>
    <property type="project" value="TreeGrafter"/>
</dbReference>
<dbReference type="GO" id="GO:0008422">
    <property type="term" value="F:beta-glucosidase activity"/>
    <property type="evidence" value="ECO:0007669"/>
    <property type="project" value="TreeGrafter"/>
</dbReference>
<evidence type="ECO:0000256" key="5">
    <source>
        <dbReference type="SAM" id="MobiDB-lite"/>
    </source>
</evidence>
<evidence type="ECO:0000256" key="1">
    <source>
        <dbReference type="ARBA" id="ARBA00010838"/>
    </source>
</evidence>
<proteinExistence type="inferred from homology"/>
<keyword evidence="2 6" id="KW-0378">Hydrolase</keyword>
<dbReference type="Pfam" id="PF00232">
    <property type="entry name" value="Glyco_hydro_1"/>
    <property type="match status" value="1"/>
</dbReference>
<protein>
    <submittedName>
        <fullName evidence="6">Glycosyl hydrolase family protein</fullName>
    </submittedName>
</protein>
<evidence type="ECO:0000256" key="2">
    <source>
        <dbReference type="ARBA" id="ARBA00022801"/>
    </source>
</evidence>
<dbReference type="Proteomes" id="UP000295258">
    <property type="component" value="Unassembled WGS sequence"/>
</dbReference>
<dbReference type="PANTHER" id="PTHR10353">
    <property type="entry name" value="GLYCOSYL HYDROLASE"/>
    <property type="match status" value="1"/>
</dbReference>
<comment type="similarity">
    <text evidence="1 4">Belongs to the glycosyl hydrolase 1 family.</text>
</comment>
<dbReference type="EMBL" id="SMKO01000040">
    <property type="protein sequence ID" value="TDD05284.1"/>
    <property type="molecule type" value="Genomic_DNA"/>
</dbReference>
<comment type="caution">
    <text evidence="6">The sequence shown here is derived from an EMBL/GenBank/DDBJ whole genome shotgun (WGS) entry which is preliminary data.</text>
</comment>
<dbReference type="Gene3D" id="3.20.20.80">
    <property type="entry name" value="Glycosidases"/>
    <property type="match status" value="1"/>
</dbReference>
<dbReference type="SUPFAM" id="SSF51445">
    <property type="entry name" value="(Trans)glycosidases"/>
    <property type="match status" value="1"/>
</dbReference>
<name>A0A4R4VRQ9_9ACTN</name>
<sequence>MQPRRAFPEGYLWGAGTSALQHEGSPLADGAGQSIMYRWAHAPGRVPAGQDFDVSADFYRRFRDDVGLMRQLGLRAYNFQRLLPDGRKRINPRGLDFYDALLEAEIAPLCNLYVFDHPTELEDRNRHGRPVQPNTRHTGQPSGRNRASRPSRRGPPPRR</sequence>
<dbReference type="PANTHER" id="PTHR10353:SF36">
    <property type="entry name" value="LP05116P"/>
    <property type="match status" value="1"/>
</dbReference>
<feature type="region of interest" description="Disordered" evidence="5">
    <location>
        <begin position="123"/>
        <end position="159"/>
    </location>
</feature>
<accession>A0A4R4VRQ9</accession>
<keyword evidence="3" id="KW-0326">Glycosidase</keyword>
<gene>
    <name evidence="6" type="ORF">E1292_17565</name>
</gene>
<feature type="compositionally biased region" description="Basic residues" evidence="5">
    <location>
        <begin position="146"/>
        <end position="159"/>
    </location>
</feature>
<evidence type="ECO:0000313" key="6">
    <source>
        <dbReference type="EMBL" id="TDD05284.1"/>
    </source>
</evidence>
<organism evidence="6 7">
    <name type="scientific">Nonomuraea deserti</name>
    <dbReference type="NCBI Taxonomy" id="1848322"/>
    <lineage>
        <taxon>Bacteria</taxon>
        <taxon>Bacillati</taxon>
        <taxon>Actinomycetota</taxon>
        <taxon>Actinomycetes</taxon>
        <taxon>Streptosporangiales</taxon>
        <taxon>Streptosporangiaceae</taxon>
        <taxon>Nonomuraea</taxon>
    </lineage>
</organism>
<keyword evidence="7" id="KW-1185">Reference proteome</keyword>
<dbReference type="InterPro" id="IPR001360">
    <property type="entry name" value="Glyco_hydro_1"/>
</dbReference>
<reference evidence="6 7" key="1">
    <citation type="submission" date="2019-03" db="EMBL/GenBank/DDBJ databases">
        <title>Draft genome sequences of novel Actinobacteria.</title>
        <authorList>
            <person name="Sahin N."/>
            <person name="Ay H."/>
            <person name="Saygin H."/>
        </authorList>
    </citation>
    <scope>NUCLEOTIDE SEQUENCE [LARGE SCALE GENOMIC DNA]</scope>
    <source>
        <strain evidence="6 7">KC310</strain>
    </source>
</reference>